<accession>A0ABP0PQK7</accession>
<sequence length="457" mass="48931">MSLLRTISPLLGLFALSASAVSYSSAAQANTVELSAELGHGVIDRSAKDTVYLRLSLKALAARDRDRRAPINVALVIDRSGSMQGDRLAAAKKGVEAALDRLGPDDTVSLVAYNHEVDVLFKAGRLGSKRDAAERAISRLRAQGTTALYAGVKEGGAQVGEFRSDMKVNRVVLLSDGLANVGPSTPREVAELGRKLAGKGISVSTIGLGLEYNDELMQRLAAVSDGNHVFVERPSDLAEIFDREFGDALSIAARDVTITIECEAGFKPKRVLGRDADISGSRVTLNLAQLQADNERYVILELEAEGSYSADGLKDVARVDVGYIDLDSGSRGSVATDVQARFTDDAKEAEGSVNKGVMSQVTEQIATENSERAVELRNQGDIAGAKKVLMDNAAYLGRNKDVLGTGAAPASSASISVLGELEEKSREAAESLDEDDWQRTRRAMRYDQHKSKVQQAY</sequence>
<dbReference type="PANTHER" id="PTHR10579">
    <property type="entry name" value="CALCIUM-ACTIVATED CHLORIDE CHANNEL REGULATOR"/>
    <property type="match status" value="1"/>
</dbReference>
<dbReference type="SUPFAM" id="SSF53300">
    <property type="entry name" value="vWA-like"/>
    <property type="match status" value="1"/>
</dbReference>
<evidence type="ECO:0000313" key="4">
    <source>
        <dbReference type="Proteomes" id="UP001642464"/>
    </source>
</evidence>
<name>A0ABP0PQK7_9DINO</name>
<feature type="domain" description="VWFA" evidence="2">
    <location>
        <begin position="72"/>
        <end position="249"/>
    </location>
</feature>
<organism evidence="3 4">
    <name type="scientific">Durusdinium trenchii</name>
    <dbReference type="NCBI Taxonomy" id="1381693"/>
    <lineage>
        <taxon>Eukaryota</taxon>
        <taxon>Sar</taxon>
        <taxon>Alveolata</taxon>
        <taxon>Dinophyceae</taxon>
        <taxon>Suessiales</taxon>
        <taxon>Symbiodiniaceae</taxon>
        <taxon>Durusdinium</taxon>
    </lineage>
</organism>
<evidence type="ECO:0000259" key="2">
    <source>
        <dbReference type="PROSITE" id="PS50234"/>
    </source>
</evidence>
<gene>
    <name evidence="3" type="ORF">SCF082_LOCUS37299</name>
</gene>
<evidence type="ECO:0000256" key="1">
    <source>
        <dbReference type="SAM" id="SignalP"/>
    </source>
</evidence>
<dbReference type="InterPro" id="IPR051266">
    <property type="entry name" value="CLCR"/>
</dbReference>
<dbReference type="PANTHER" id="PTHR10579:SF43">
    <property type="entry name" value="ZINC FINGER (C3HC4-TYPE RING FINGER) FAMILY PROTEIN"/>
    <property type="match status" value="1"/>
</dbReference>
<dbReference type="Proteomes" id="UP001642464">
    <property type="component" value="Unassembled WGS sequence"/>
</dbReference>
<dbReference type="Pfam" id="PF00092">
    <property type="entry name" value="VWA"/>
    <property type="match status" value="1"/>
</dbReference>
<dbReference type="InterPro" id="IPR036465">
    <property type="entry name" value="vWFA_dom_sf"/>
</dbReference>
<evidence type="ECO:0000313" key="3">
    <source>
        <dbReference type="EMBL" id="CAK9077826.1"/>
    </source>
</evidence>
<comment type="caution">
    <text evidence="3">The sequence shown here is derived from an EMBL/GenBank/DDBJ whole genome shotgun (WGS) entry which is preliminary data.</text>
</comment>
<dbReference type="InterPro" id="IPR002035">
    <property type="entry name" value="VWF_A"/>
</dbReference>
<dbReference type="EMBL" id="CAXAMM010037891">
    <property type="protein sequence ID" value="CAK9077826.1"/>
    <property type="molecule type" value="Genomic_DNA"/>
</dbReference>
<feature type="signal peptide" evidence="1">
    <location>
        <begin position="1"/>
        <end position="26"/>
    </location>
</feature>
<dbReference type="PROSITE" id="PS50234">
    <property type="entry name" value="VWFA"/>
    <property type="match status" value="1"/>
</dbReference>
<dbReference type="Gene3D" id="3.40.50.410">
    <property type="entry name" value="von Willebrand factor, type A domain"/>
    <property type="match status" value="1"/>
</dbReference>
<reference evidence="3 4" key="1">
    <citation type="submission" date="2024-02" db="EMBL/GenBank/DDBJ databases">
        <authorList>
            <person name="Chen Y."/>
            <person name="Shah S."/>
            <person name="Dougan E. K."/>
            <person name="Thang M."/>
            <person name="Chan C."/>
        </authorList>
    </citation>
    <scope>NUCLEOTIDE SEQUENCE [LARGE SCALE GENOMIC DNA]</scope>
</reference>
<dbReference type="SMART" id="SM00327">
    <property type="entry name" value="VWA"/>
    <property type="match status" value="1"/>
</dbReference>
<feature type="chain" id="PRO_5046766452" evidence="1">
    <location>
        <begin position="27"/>
        <end position="457"/>
    </location>
</feature>
<keyword evidence="1" id="KW-0732">Signal</keyword>
<keyword evidence="4" id="KW-1185">Reference proteome</keyword>
<proteinExistence type="predicted"/>
<protein>
    <submittedName>
        <fullName evidence="3">Uncharacterized protein sll0103</fullName>
    </submittedName>
</protein>